<proteinExistence type="predicted"/>
<keyword evidence="1" id="KW-0472">Membrane</keyword>
<dbReference type="EMBL" id="VJOL01000004">
    <property type="protein sequence ID" value="TSE31593.1"/>
    <property type="molecule type" value="Genomic_DNA"/>
</dbReference>
<dbReference type="Proteomes" id="UP000318542">
    <property type="component" value="Unassembled WGS sequence"/>
</dbReference>
<name>A0A554X6Y8_9BURK</name>
<protein>
    <recommendedName>
        <fullName evidence="4">Transmembrane protein</fullName>
    </recommendedName>
</protein>
<evidence type="ECO:0000313" key="2">
    <source>
        <dbReference type="EMBL" id="TSE31593.1"/>
    </source>
</evidence>
<organism evidence="2 3">
    <name type="scientific">Tepidimonas thermarum</name>
    <dbReference type="NCBI Taxonomy" id="335431"/>
    <lineage>
        <taxon>Bacteria</taxon>
        <taxon>Pseudomonadati</taxon>
        <taxon>Pseudomonadota</taxon>
        <taxon>Betaproteobacteria</taxon>
        <taxon>Burkholderiales</taxon>
        <taxon>Tepidimonas</taxon>
    </lineage>
</organism>
<evidence type="ECO:0000313" key="3">
    <source>
        <dbReference type="Proteomes" id="UP000318542"/>
    </source>
</evidence>
<feature type="transmembrane region" description="Helical" evidence="1">
    <location>
        <begin position="35"/>
        <end position="60"/>
    </location>
</feature>
<comment type="caution">
    <text evidence="2">The sequence shown here is derived from an EMBL/GenBank/DDBJ whole genome shotgun (WGS) entry which is preliminary data.</text>
</comment>
<evidence type="ECO:0000256" key="1">
    <source>
        <dbReference type="SAM" id="Phobius"/>
    </source>
</evidence>
<dbReference type="AlphaFoldDB" id="A0A554X6Y8"/>
<reference evidence="2 3" key="1">
    <citation type="submission" date="2019-07" db="EMBL/GenBank/DDBJ databases">
        <title>Tepidimonas thermarum AA-1 draft genome.</title>
        <authorList>
            <person name="Da Costa M.S."/>
            <person name="Froufe H.J.C."/>
            <person name="Egas C."/>
            <person name="Albuquerque L."/>
        </authorList>
    </citation>
    <scope>NUCLEOTIDE SEQUENCE [LARGE SCALE GENOMIC DNA]</scope>
    <source>
        <strain evidence="2 3">AA-1</strain>
    </source>
</reference>
<keyword evidence="1" id="KW-0812">Transmembrane</keyword>
<keyword evidence="3" id="KW-1185">Reference proteome</keyword>
<sequence>MTDPRDEPIDVTPTRVAPRADVDPQRLASLRQLTFVIYLLYALSWFVGITALVAIIINYVKREDVAGTLYESHFTWQIRTFWWGLLWAVLGGLTLVFGVGLIVLGAAFVWTLYRLVKGFLYWNDRRPLPV</sequence>
<dbReference type="RefSeq" id="WP_246098871.1">
    <property type="nucleotide sequence ID" value="NZ_VJOL01000004.1"/>
</dbReference>
<keyword evidence="1" id="KW-1133">Transmembrane helix</keyword>
<accession>A0A554X6Y8</accession>
<evidence type="ECO:0008006" key="4">
    <source>
        <dbReference type="Google" id="ProtNLM"/>
    </source>
</evidence>
<feature type="transmembrane region" description="Helical" evidence="1">
    <location>
        <begin position="80"/>
        <end position="113"/>
    </location>
</feature>
<gene>
    <name evidence="2" type="ORF">Tther_00410</name>
</gene>